<keyword evidence="6" id="KW-1185">Reference proteome</keyword>
<dbReference type="Gene3D" id="3.40.50.1000">
    <property type="entry name" value="HAD superfamily/HAD-like"/>
    <property type="match status" value="1"/>
</dbReference>
<accession>W2SZP8</accession>
<dbReference type="GO" id="GO:0008253">
    <property type="term" value="F:5'-nucleotidase activity"/>
    <property type="evidence" value="ECO:0007669"/>
    <property type="project" value="TreeGrafter"/>
</dbReference>
<keyword evidence="4" id="KW-0460">Magnesium</keyword>
<comment type="similarity">
    <text evidence="1">Belongs to the 5'(3')-deoxyribonucleotidase family.</text>
</comment>
<dbReference type="SUPFAM" id="SSF56784">
    <property type="entry name" value="HAD-like"/>
    <property type="match status" value="1"/>
</dbReference>
<proteinExistence type="inferred from homology"/>
<sequence length="181" mass="21084">MFSLLRRTSVALSLLNPRRYLHAQSLTRIYELAREACANVSVVPRVDPRAVFVNNELDLGSIDVYGFDYDYTLAVYTRDLNELIYDLALRRLISQFKECVKQVHVSGEMYQKVSENLEVYIHRNEGLKNYLELLQSSGKELFVVTNSPFTFMNVLNKYTLAEKCIKKFPRIWRSISIEMKG</sequence>
<dbReference type="PANTHER" id="PTHR12103:SF12">
    <property type="entry name" value="FI20020P1"/>
    <property type="match status" value="1"/>
</dbReference>
<evidence type="ECO:0000256" key="2">
    <source>
        <dbReference type="ARBA" id="ARBA00022723"/>
    </source>
</evidence>
<keyword evidence="2" id="KW-0479">Metal-binding</keyword>
<dbReference type="STRING" id="51031.W2SZP8"/>
<evidence type="ECO:0000256" key="1">
    <source>
        <dbReference type="ARBA" id="ARBA00009589"/>
    </source>
</evidence>
<dbReference type="GO" id="GO:0046872">
    <property type="term" value="F:metal ion binding"/>
    <property type="evidence" value="ECO:0007669"/>
    <property type="project" value="UniProtKB-KW"/>
</dbReference>
<dbReference type="InterPro" id="IPR008380">
    <property type="entry name" value="HAD-SF_hydro_IG_5-nucl"/>
</dbReference>
<evidence type="ECO:0000313" key="6">
    <source>
        <dbReference type="Proteomes" id="UP000053676"/>
    </source>
</evidence>
<reference evidence="6" key="1">
    <citation type="journal article" date="2014" name="Nat. Genet.">
        <title>Genome of the human hookworm Necator americanus.</title>
        <authorList>
            <person name="Tang Y.T."/>
            <person name="Gao X."/>
            <person name="Rosa B.A."/>
            <person name="Abubucker S."/>
            <person name="Hallsworth-Pepin K."/>
            <person name="Martin J."/>
            <person name="Tyagi R."/>
            <person name="Heizer E."/>
            <person name="Zhang X."/>
            <person name="Bhonagiri-Palsikar V."/>
            <person name="Minx P."/>
            <person name="Warren W.C."/>
            <person name="Wang Q."/>
            <person name="Zhan B."/>
            <person name="Hotez P.J."/>
            <person name="Sternberg P.W."/>
            <person name="Dougall A."/>
            <person name="Gaze S.T."/>
            <person name="Mulvenna J."/>
            <person name="Sotillo J."/>
            <person name="Ranganathan S."/>
            <person name="Rabelo E.M."/>
            <person name="Wilson R.K."/>
            <person name="Felgner P.L."/>
            <person name="Bethony J."/>
            <person name="Hawdon J.M."/>
            <person name="Gasser R.B."/>
            <person name="Loukas A."/>
            <person name="Mitreva M."/>
        </authorList>
    </citation>
    <scope>NUCLEOTIDE SEQUENCE [LARGE SCALE GENOMIC DNA]</scope>
</reference>
<dbReference type="EMBL" id="KI660335">
    <property type="protein sequence ID" value="ETN74754.1"/>
    <property type="molecule type" value="Genomic_DNA"/>
</dbReference>
<dbReference type="AlphaFoldDB" id="W2SZP8"/>
<evidence type="ECO:0000313" key="5">
    <source>
        <dbReference type="EMBL" id="ETN74754.1"/>
    </source>
</evidence>
<dbReference type="PANTHER" id="PTHR12103">
    <property type="entry name" value="5'-NUCLEOTIDASE DOMAIN-CONTAINING"/>
    <property type="match status" value="1"/>
</dbReference>
<dbReference type="InterPro" id="IPR036412">
    <property type="entry name" value="HAD-like_sf"/>
</dbReference>
<evidence type="ECO:0000256" key="3">
    <source>
        <dbReference type="ARBA" id="ARBA00022801"/>
    </source>
</evidence>
<evidence type="ECO:0008006" key="7">
    <source>
        <dbReference type="Google" id="ProtNLM"/>
    </source>
</evidence>
<protein>
    <recommendedName>
        <fullName evidence="7">HAD superfamily hydrolase, 5'-nucleotidase</fullName>
    </recommendedName>
</protein>
<dbReference type="InterPro" id="IPR023214">
    <property type="entry name" value="HAD_sf"/>
</dbReference>
<dbReference type="Proteomes" id="UP000053676">
    <property type="component" value="Unassembled WGS sequence"/>
</dbReference>
<dbReference type="OrthoDB" id="5807366at2759"/>
<gene>
    <name evidence="5" type="ORF">NECAME_12740</name>
</gene>
<evidence type="ECO:0000256" key="4">
    <source>
        <dbReference type="ARBA" id="ARBA00022842"/>
    </source>
</evidence>
<keyword evidence="3" id="KW-0378">Hydrolase</keyword>
<dbReference type="KEGG" id="nai:NECAME_12740"/>
<organism evidence="5 6">
    <name type="scientific">Necator americanus</name>
    <name type="common">Human hookworm</name>
    <dbReference type="NCBI Taxonomy" id="51031"/>
    <lineage>
        <taxon>Eukaryota</taxon>
        <taxon>Metazoa</taxon>
        <taxon>Ecdysozoa</taxon>
        <taxon>Nematoda</taxon>
        <taxon>Chromadorea</taxon>
        <taxon>Rhabditida</taxon>
        <taxon>Rhabditina</taxon>
        <taxon>Rhabditomorpha</taxon>
        <taxon>Strongyloidea</taxon>
        <taxon>Ancylostomatidae</taxon>
        <taxon>Bunostominae</taxon>
        <taxon>Necator</taxon>
    </lineage>
</organism>
<name>W2SZP8_NECAM</name>
<dbReference type="Pfam" id="PF05761">
    <property type="entry name" value="5_nucleotid"/>
    <property type="match status" value="1"/>
</dbReference>